<gene>
    <name evidence="1" type="ORF">O6H91_17G008700</name>
</gene>
<protein>
    <submittedName>
        <fullName evidence="1">Uncharacterized protein</fullName>
    </submittedName>
</protein>
<dbReference type="Proteomes" id="UP001162992">
    <property type="component" value="Chromosome 17"/>
</dbReference>
<name>A0ACC2B3Z1_DIPCM</name>
<keyword evidence="2" id="KW-1185">Reference proteome</keyword>
<evidence type="ECO:0000313" key="1">
    <source>
        <dbReference type="EMBL" id="KAJ7524503.1"/>
    </source>
</evidence>
<accession>A0ACC2B3Z1</accession>
<dbReference type="EMBL" id="CM055108">
    <property type="protein sequence ID" value="KAJ7524503.1"/>
    <property type="molecule type" value="Genomic_DNA"/>
</dbReference>
<comment type="caution">
    <text evidence="1">The sequence shown here is derived from an EMBL/GenBank/DDBJ whole genome shotgun (WGS) entry which is preliminary data.</text>
</comment>
<sequence length="341" mass="36397">MAAQSIKRQRESERGTERQRERASASNMEMAWSQRFAFVVLLAIFLVAFVIHTSDAQTCKKFITTYWGQDGNEGSLAAACNTGNYGVIVVAFLNIFGGGQSPGLNLAGHCDPASGTCVKFSSDIQSCQKMGVKILLSIGGGVGNYNINSQKDANSVAQYLWNTFLGGKSMSRPLGAAVLDGIDFDIEQGNGFESYAALAHSIRKLTTGRSKKYFLSAAPQCPIPDANLGPGLGSALQTGLFDYVWVQFYNNPPCEFNSTANGDQSSALATWDDWIRQTPAGQIFLGLPASSSAAGSGFIPSDVLISSILPQIKSSSPKFGGLMIWNFAQDKGYSSAIKSSL</sequence>
<organism evidence="1 2">
    <name type="scientific">Diphasiastrum complanatum</name>
    <name type="common">Issler's clubmoss</name>
    <name type="synonym">Lycopodium complanatum</name>
    <dbReference type="NCBI Taxonomy" id="34168"/>
    <lineage>
        <taxon>Eukaryota</taxon>
        <taxon>Viridiplantae</taxon>
        <taxon>Streptophyta</taxon>
        <taxon>Embryophyta</taxon>
        <taxon>Tracheophyta</taxon>
        <taxon>Lycopodiopsida</taxon>
        <taxon>Lycopodiales</taxon>
        <taxon>Lycopodiaceae</taxon>
        <taxon>Lycopodioideae</taxon>
        <taxon>Diphasiastrum</taxon>
    </lineage>
</organism>
<reference evidence="2" key="1">
    <citation type="journal article" date="2024" name="Proc. Natl. Acad. Sci. U.S.A.">
        <title>Extraordinary preservation of gene collinearity over three hundred million years revealed in homosporous lycophytes.</title>
        <authorList>
            <person name="Li C."/>
            <person name="Wickell D."/>
            <person name="Kuo L.Y."/>
            <person name="Chen X."/>
            <person name="Nie B."/>
            <person name="Liao X."/>
            <person name="Peng D."/>
            <person name="Ji J."/>
            <person name="Jenkins J."/>
            <person name="Williams M."/>
            <person name="Shu S."/>
            <person name="Plott C."/>
            <person name="Barry K."/>
            <person name="Rajasekar S."/>
            <person name="Grimwood J."/>
            <person name="Han X."/>
            <person name="Sun S."/>
            <person name="Hou Z."/>
            <person name="He W."/>
            <person name="Dai G."/>
            <person name="Sun C."/>
            <person name="Schmutz J."/>
            <person name="Leebens-Mack J.H."/>
            <person name="Li F.W."/>
            <person name="Wang L."/>
        </authorList>
    </citation>
    <scope>NUCLEOTIDE SEQUENCE [LARGE SCALE GENOMIC DNA]</scope>
    <source>
        <strain evidence="2">cv. PW_Plant_1</strain>
    </source>
</reference>
<proteinExistence type="predicted"/>
<evidence type="ECO:0000313" key="2">
    <source>
        <dbReference type="Proteomes" id="UP001162992"/>
    </source>
</evidence>